<dbReference type="Proteomes" id="UP001274321">
    <property type="component" value="Unassembled WGS sequence"/>
</dbReference>
<gene>
    <name evidence="1" type="ORF">SCD90_03740</name>
</gene>
<keyword evidence="2" id="KW-1185">Reference proteome</keyword>
<sequence length="93" mass="9853">MKVRGIQPDPADLAGQALLFLAGDAEQLGAFLAVTGLDPRRIREAAKEHGFLAGVLDHILGDEKLLLRFSSESGVAPERVAEARRALGGANLH</sequence>
<name>A0ABU4RJZ8_9HYPH</name>
<organism evidence="1 2">
    <name type="scientific">Terrihabitans rhizophilus</name>
    <dbReference type="NCBI Taxonomy" id="3092662"/>
    <lineage>
        <taxon>Bacteria</taxon>
        <taxon>Pseudomonadati</taxon>
        <taxon>Pseudomonadota</taxon>
        <taxon>Alphaproteobacteria</taxon>
        <taxon>Hyphomicrobiales</taxon>
        <taxon>Terrihabitans</taxon>
    </lineage>
</organism>
<reference evidence="1 2" key="1">
    <citation type="submission" date="2023-11" db="EMBL/GenBank/DDBJ databases">
        <authorList>
            <person name="Bao R."/>
        </authorList>
    </citation>
    <scope>NUCLEOTIDE SEQUENCE [LARGE SCALE GENOMIC DNA]</scope>
    <source>
        <strain evidence="1 2">PJ23</strain>
    </source>
</reference>
<comment type="caution">
    <text evidence="1">The sequence shown here is derived from an EMBL/GenBank/DDBJ whole genome shotgun (WGS) entry which is preliminary data.</text>
</comment>
<proteinExistence type="predicted"/>
<dbReference type="RefSeq" id="WP_319843297.1">
    <property type="nucleotide sequence ID" value="NZ_JAXAFJ010000002.1"/>
</dbReference>
<dbReference type="Pfam" id="PF12096">
    <property type="entry name" value="DUF3572"/>
    <property type="match status" value="1"/>
</dbReference>
<dbReference type="InterPro" id="IPR021955">
    <property type="entry name" value="DUF3572"/>
</dbReference>
<dbReference type="EMBL" id="JAXAFJ010000002">
    <property type="protein sequence ID" value="MDX6805169.1"/>
    <property type="molecule type" value="Genomic_DNA"/>
</dbReference>
<accession>A0ABU4RJZ8</accession>
<protein>
    <submittedName>
        <fullName evidence="1">DUF3572 domain-containing protein</fullName>
    </submittedName>
</protein>
<evidence type="ECO:0000313" key="1">
    <source>
        <dbReference type="EMBL" id="MDX6805169.1"/>
    </source>
</evidence>
<evidence type="ECO:0000313" key="2">
    <source>
        <dbReference type="Proteomes" id="UP001274321"/>
    </source>
</evidence>